<reference evidence="1 2" key="1">
    <citation type="submission" date="2014-01" db="EMBL/GenBank/DDBJ databases">
        <title>Genome sequencing of Thermotog hypogea.</title>
        <authorList>
            <person name="Zhang X."/>
            <person name="Alvare G."/>
            <person name="Fristensky B."/>
            <person name="Chen L."/>
            <person name="Suen T."/>
            <person name="Chen Q."/>
            <person name="Ma K."/>
        </authorList>
    </citation>
    <scope>NUCLEOTIDE SEQUENCE [LARGE SCALE GENOMIC DNA]</scope>
    <source>
        <strain evidence="1 2">DSM 11164</strain>
    </source>
</reference>
<dbReference type="PATRIC" id="fig|1123384.7.peg.1013"/>
<accession>A0A0X1KU64</accession>
<dbReference type="EMBL" id="CP007141">
    <property type="protein sequence ID" value="AJC74736.1"/>
    <property type="molecule type" value="Genomic_DNA"/>
</dbReference>
<dbReference type="OrthoDB" id="9898362at2"/>
<proteinExistence type="predicted"/>
<keyword evidence="2" id="KW-1185">Reference proteome</keyword>
<evidence type="ECO:0000313" key="1">
    <source>
        <dbReference type="EMBL" id="AJC74736.1"/>
    </source>
</evidence>
<evidence type="ECO:0000313" key="2">
    <source>
        <dbReference type="Proteomes" id="UP000077469"/>
    </source>
</evidence>
<gene>
    <name evidence="1" type="ORF">AJ81_05135</name>
</gene>
<dbReference type="RefSeq" id="WP_031504976.1">
    <property type="nucleotide sequence ID" value="NC_022795.1"/>
</dbReference>
<dbReference type="STRING" id="1123384.AJ81_05135"/>
<dbReference type="Proteomes" id="UP000077469">
    <property type="component" value="Chromosome"/>
</dbReference>
<protein>
    <submittedName>
        <fullName evidence="1">Uncharacterized protein</fullName>
    </submittedName>
</protein>
<name>A0A0X1KU64_9THEM</name>
<sequence>MTQKILEIFKPKCLYRVDEGPLGENVYVVVVNEGTDVEKKFIEFYNQVGTEPALIVVTEEEFAQIEPLLGKGEKLF</sequence>
<dbReference type="AlphaFoldDB" id="A0A0X1KU64"/>
<dbReference type="KEGG" id="phy:AJ81_05135"/>
<organism evidence="1 2">
    <name type="scientific">Pseudothermotoga hypogea DSM 11164 = NBRC 106472</name>
    <dbReference type="NCBI Taxonomy" id="1123384"/>
    <lineage>
        <taxon>Bacteria</taxon>
        <taxon>Thermotogati</taxon>
        <taxon>Thermotogota</taxon>
        <taxon>Thermotogae</taxon>
        <taxon>Thermotogales</taxon>
        <taxon>Thermotogaceae</taxon>
        <taxon>Pseudothermotoga</taxon>
    </lineage>
</organism>
<dbReference type="PaxDb" id="1123384-AJ81_05135"/>